<dbReference type="PROSITE" id="PS50932">
    <property type="entry name" value="HTH_LACI_2"/>
    <property type="match status" value="1"/>
</dbReference>
<feature type="domain" description="HTH cro/C1-type" evidence="5">
    <location>
        <begin position="21"/>
        <end position="68"/>
    </location>
</feature>
<comment type="caution">
    <text evidence="6">The sequence shown here is derived from an EMBL/GenBank/DDBJ whole genome shotgun (WGS) entry which is preliminary data.</text>
</comment>
<evidence type="ECO:0000313" key="7">
    <source>
        <dbReference type="Proteomes" id="UP001589896"/>
    </source>
</evidence>
<proteinExistence type="predicted"/>
<dbReference type="CDD" id="cd01392">
    <property type="entry name" value="HTH_LacI"/>
    <property type="match status" value="1"/>
</dbReference>
<sequence>MSEHEVGEIAPRQETRSVPATIQAVARAAGVSKTTVSHVISGNRPVSTTTRRRVERVMDELGFRPNFFAQALTKNRSKTIALIAQDITNPFYPALARGLQGAAATEQHVVMLFDAGAGERLTHAFLEEAVQRRVDGVVLAVALVDGDLRQLTDAGIPVVAVGSGLSDVLTDWVSADDRQIAVDAVRYLTSRGHSRLATITGPPAAEPGAGRLEGFERALANAGRTPDPRLIVAGDWTRDGGARAMRQLLELPDRPSAVFCANDLMAIGAVDAARSAGLDVPRDVAVVGVDDIDASSLVSPALTTVRIPAQAIGRAAGELLLDRIAGRAGPAVRHVLVRHSLIQRDSA</sequence>
<accession>A0ABV6S044</accession>
<dbReference type="SMART" id="SM00354">
    <property type="entry name" value="HTH_LACI"/>
    <property type="match status" value="1"/>
</dbReference>
<evidence type="ECO:0000256" key="1">
    <source>
        <dbReference type="ARBA" id="ARBA00023015"/>
    </source>
</evidence>
<keyword evidence="2 6" id="KW-0238">DNA-binding</keyword>
<keyword evidence="3" id="KW-0804">Transcription</keyword>
<evidence type="ECO:0000256" key="2">
    <source>
        <dbReference type="ARBA" id="ARBA00023125"/>
    </source>
</evidence>
<dbReference type="Pfam" id="PF13377">
    <property type="entry name" value="Peripla_BP_3"/>
    <property type="match status" value="1"/>
</dbReference>
<dbReference type="GO" id="GO:0003677">
    <property type="term" value="F:DNA binding"/>
    <property type="evidence" value="ECO:0007669"/>
    <property type="project" value="UniProtKB-KW"/>
</dbReference>
<keyword evidence="1" id="KW-0805">Transcription regulation</keyword>
<dbReference type="RefSeq" id="WP_386675980.1">
    <property type="nucleotide sequence ID" value="NZ_JBHLTG010000011.1"/>
</dbReference>
<name>A0ABV6S044_9GAMM</name>
<evidence type="ECO:0000259" key="5">
    <source>
        <dbReference type="PROSITE" id="PS50943"/>
    </source>
</evidence>
<dbReference type="Proteomes" id="UP001589896">
    <property type="component" value="Unassembled WGS sequence"/>
</dbReference>
<dbReference type="SUPFAM" id="SSF53822">
    <property type="entry name" value="Periplasmic binding protein-like I"/>
    <property type="match status" value="1"/>
</dbReference>
<reference evidence="6 7" key="1">
    <citation type="submission" date="2024-09" db="EMBL/GenBank/DDBJ databases">
        <authorList>
            <person name="Sun Q."/>
            <person name="Mori K."/>
        </authorList>
    </citation>
    <scope>NUCLEOTIDE SEQUENCE [LARGE SCALE GENOMIC DNA]</scope>
    <source>
        <strain evidence="6 7">KCTC 23076</strain>
    </source>
</reference>
<protein>
    <submittedName>
        <fullName evidence="6">LacI family DNA-binding transcriptional regulator</fullName>
    </submittedName>
</protein>
<feature type="domain" description="HTH lacI-type" evidence="4">
    <location>
        <begin position="20"/>
        <end position="74"/>
    </location>
</feature>
<dbReference type="Gene3D" id="3.40.50.2300">
    <property type="match status" value="2"/>
</dbReference>
<dbReference type="SUPFAM" id="SSF47413">
    <property type="entry name" value="lambda repressor-like DNA-binding domains"/>
    <property type="match status" value="1"/>
</dbReference>
<organism evidence="6 7">
    <name type="scientific">Lysobacter korlensis</name>
    <dbReference type="NCBI Taxonomy" id="553636"/>
    <lineage>
        <taxon>Bacteria</taxon>
        <taxon>Pseudomonadati</taxon>
        <taxon>Pseudomonadota</taxon>
        <taxon>Gammaproteobacteria</taxon>
        <taxon>Lysobacterales</taxon>
        <taxon>Lysobacteraceae</taxon>
        <taxon>Lysobacter</taxon>
    </lineage>
</organism>
<dbReference type="InterPro" id="IPR000843">
    <property type="entry name" value="HTH_LacI"/>
</dbReference>
<dbReference type="Gene3D" id="1.10.260.40">
    <property type="entry name" value="lambda repressor-like DNA-binding domains"/>
    <property type="match status" value="1"/>
</dbReference>
<dbReference type="InterPro" id="IPR010982">
    <property type="entry name" value="Lambda_DNA-bd_dom_sf"/>
</dbReference>
<dbReference type="EMBL" id="JBHLTG010000011">
    <property type="protein sequence ID" value="MFC0682194.1"/>
    <property type="molecule type" value="Genomic_DNA"/>
</dbReference>
<evidence type="ECO:0000259" key="4">
    <source>
        <dbReference type="PROSITE" id="PS50932"/>
    </source>
</evidence>
<dbReference type="InterPro" id="IPR028082">
    <property type="entry name" value="Peripla_BP_I"/>
</dbReference>
<keyword evidence="7" id="KW-1185">Reference proteome</keyword>
<dbReference type="InterPro" id="IPR001387">
    <property type="entry name" value="Cro/C1-type_HTH"/>
</dbReference>
<dbReference type="Pfam" id="PF00356">
    <property type="entry name" value="LacI"/>
    <property type="match status" value="1"/>
</dbReference>
<dbReference type="CDD" id="cd06267">
    <property type="entry name" value="PBP1_LacI_sugar_binding-like"/>
    <property type="match status" value="1"/>
</dbReference>
<dbReference type="PROSITE" id="PS50943">
    <property type="entry name" value="HTH_CROC1"/>
    <property type="match status" value="1"/>
</dbReference>
<evidence type="ECO:0000256" key="3">
    <source>
        <dbReference type="ARBA" id="ARBA00023163"/>
    </source>
</evidence>
<evidence type="ECO:0000313" key="6">
    <source>
        <dbReference type="EMBL" id="MFC0682194.1"/>
    </source>
</evidence>
<dbReference type="PANTHER" id="PTHR30146">
    <property type="entry name" value="LACI-RELATED TRANSCRIPTIONAL REPRESSOR"/>
    <property type="match status" value="1"/>
</dbReference>
<gene>
    <name evidence="6" type="ORF">ACFFGH_30555</name>
</gene>
<dbReference type="PANTHER" id="PTHR30146:SF153">
    <property type="entry name" value="LACTOSE OPERON REPRESSOR"/>
    <property type="match status" value="1"/>
</dbReference>
<dbReference type="InterPro" id="IPR046335">
    <property type="entry name" value="LacI/GalR-like_sensor"/>
</dbReference>